<protein>
    <submittedName>
        <fullName evidence="2">Uncharacterized protein</fullName>
    </submittedName>
</protein>
<dbReference type="Proteomes" id="UP000604473">
    <property type="component" value="Unassembled WGS sequence"/>
</dbReference>
<reference evidence="2 3" key="1">
    <citation type="submission" date="2021-01" db="EMBL/GenBank/DDBJ databases">
        <title>Draft genomes of Rhodovulum sulfidophilum.</title>
        <authorList>
            <person name="Guzman M.S."/>
        </authorList>
    </citation>
    <scope>NUCLEOTIDE SEQUENCE [LARGE SCALE GENOMIC DNA]</scope>
    <source>
        <strain evidence="2 3">AB35</strain>
    </source>
</reference>
<accession>A0ABS1RYK2</accession>
<organism evidence="2 3">
    <name type="scientific">Rhodovulum sulfidophilum</name>
    <name type="common">Rhodobacter sulfidophilus</name>
    <dbReference type="NCBI Taxonomy" id="35806"/>
    <lineage>
        <taxon>Bacteria</taxon>
        <taxon>Pseudomonadati</taxon>
        <taxon>Pseudomonadota</taxon>
        <taxon>Alphaproteobacteria</taxon>
        <taxon>Rhodobacterales</taxon>
        <taxon>Paracoccaceae</taxon>
        <taxon>Rhodovulum</taxon>
    </lineage>
</organism>
<evidence type="ECO:0000313" key="2">
    <source>
        <dbReference type="EMBL" id="MBL3611177.1"/>
    </source>
</evidence>
<evidence type="ECO:0000256" key="1">
    <source>
        <dbReference type="SAM" id="MobiDB-lite"/>
    </source>
</evidence>
<comment type="caution">
    <text evidence="2">The sequence shown here is derived from an EMBL/GenBank/DDBJ whole genome shotgun (WGS) entry which is preliminary data.</text>
</comment>
<evidence type="ECO:0000313" key="3">
    <source>
        <dbReference type="Proteomes" id="UP000604473"/>
    </source>
</evidence>
<proteinExistence type="predicted"/>
<keyword evidence="3" id="KW-1185">Reference proteome</keyword>
<feature type="region of interest" description="Disordered" evidence="1">
    <location>
        <begin position="1"/>
        <end position="25"/>
    </location>
</feature>
<dbReference type="RefSeq" id="WP_202250661.1">
    <property type="nucleotide sequence ID" value="NZ_JAESJJ010000051.1"/>
</dbReference>
<name>A0ABS1RYK2_RHOSU</name>
<dbReference type="EMBL" id="JAESJJ010000051">
    <property type="protein sequence ID" value="MBL3611177.1"/>
    <property type="molecule type" value="Genomic_DNA"/>
</dbReference>
<gene>
    <name evidence="2" type="ORF">JMM60_20865</name>
</gene>
<sequence>MTTNIAKLKSAKGAPPPADDAPDVIADDTRPEKVELRPLQVRIPRTVFEEFSERAGREFGFSHGAKKQLFLKMWETYKAQNM</sequence>